<feature type="transmembrane region" description="Helical" evidence="2">
    <location>
        <begin position="416"/>
        <end position="434"/>
    </location>
</feature>
<gene>
    <name evidence="3" type="ORF">CTRI78_v011178</name>
</gene>
<evidence type="ECO:0000256" key="2">
    <source>
        <dbReference type="SAM" id="Phobius"/>
    </source>
</evidence>
<evidence type="ECO:0000313" key="3">
    <source>
        <dbReference type="EMBL" id="TDZ37095.1"/>
    </source>
</evidence>
<feature type="region of interest" description="Disordered" evidence="1">
    <location>
        <begin position="1"/>
        <end position="20"/>
    </location>
</feature>
<dbReference type="EMBL" id="RYZW01000242">
    <property type="protein sequence ID" value="TDZ37095.1"/>
    <property type="molecule type" value="Genomic_DNA"/>
</dbReference>
<proteinExistence type="predicted"/>
<comment type="caution">
    <text evidence="3">The sequence shown here is derived from an EMBL/GenBank/DDBJ whole genome shotgun (WGS) entry which is preliminary data.</text>
</comment>
<sequence length="491" mass="54629">MSPLVETASSPDLTELDPRGDVVFTVGPSTDPNKPPRKFRLCSRTMARASPVLDRMLHGNFAESRPPPPASASAAASAAAAAATETNWEVRLPDDDADAFDVLASIAHARFRRVPRVLPPPSIAGLFDLTVLTHYYDATEVLAPWLQGWVSGLGEAAGDGEMQKLLWVAWELGHRQLFESTARRMVVEGKGGVEGEVDGVNVPLDVIARIRTIRLKTIQSILDVFRDLAERLVLVDEGPRWCKHASYMGPHRCESMILGSMTFCLTRAGIWPIPEAEDFEESVVALYSTLMNLVIHDIGRPGDKGGVDHSECNPRGFLMGRIKDILAGVENPVGEEERRHLDRQVEKLLLYWIVQGLSFAVWPAIPKYSVQCSIFIATDIYVSNPANSSPLFEEYYVRGLRLFRKQPRAFHGTVDIGVMYAGLFVCTLNVAAILRLPNLRISRFGWTRCVGSLMYVNRTVGRTLDEAWAKRDEEYDIDKQARQRNVETALS</sequence>
<dbReference type="Proteomes" id="UP000295703">
    <property type="component" value="Unassembled WGS sequence"/>
</dbReference>
<name>A0A4R8QN82_COLTR</name>
<keyword evidence="4" id="KW-1185">Reference proteome</keyword>
<dbReference type="AlphaFoldDB" id="A0A4R8QN82"/>
<evidence type="ECO:0000256" key="1">
    <source>
        <dbReference type="SAM" id="MobiDB-lite"/>
    </source>
</evidence>
<keyword evidence="2" id="KW-0472">Membrane</keyword>
<keyword evidence="2" id="KW-1133">Transmembrane helix</keyword>
<keyword evidence="2" id="KW-0812">Transmembrane</keyword>
<reference evidence="3 4" key="1">
    <citation type="submission" date="2018-12" db="EMBL/GenBank/DDBJ databases">
        <title>Genome sequence and assembly of Colletotrichum trifolii.</title>
        <authorList>
            <person name="Gan P."/>
            <person name="Shirasu K."/>
        </authorList>
    </citation>
    <scope>NUCLEOTIDE SEQUENCE [LARGE SCALE GENOMIC DNA]</scope>
    <source>
        <strain evidence="3 4">543-2</strain>
    </source>
</reference>
<dbReference type="STRING" id="5466.A0A4R8QN82"/>
<evidence type="ECO:0000313" key="4">
    <source>
        <dbReference type="Proteomes" id="UP000295703"/>
    </source>
</evidence>
<accession>A0A4R8QN82</accession>
<protein>
    <submittedName>
        <fullName evidence="3">Uncharacterized protein</fullName>
    </submittedName>
</protein>
<organism evidence="3 4">
    <name type="scientific">Colletotrichum trifolii</name>
    <dbReference type="NCBI Taxonomy" id="5466"/>
    <lineage>
        <taxon>Eukaryota</taxon>
        <taxon>Fungi</taxon>
        <taxon>Dikarya</taxon>
        <taxon>Ascomycota</taxon>
        <taxon>Pezizomycotina</taxon>
        <taxon>Sordariomycetes</taxon>
        <taxon>Hypocreomycetidae</taxon>
        <taxon>Glomerellales</taxon>
        <taxon>Glomerellaceae</taxon>
        <taxon>Colletotrichum</taxon>
        <taxon>Colletotrichum orbiculare species complex</taxon>
    </lineage>
</organism>